<organism evidence="2 3">
    <name type="scientific">Enhygromyxa salina</name>
    <dbReference type="NCBI Taxonomy" id="215803"/>
    <lineage>
        <taxon>Bacteria</taxon>
        <taxon>Pseudomonadati</taxon>
        <taxon>Myxococcota</taxon>
        <taxon>Polyangia</taxon>
        <taxon>Nannocystales</taxon>
        <taxon>Nannocystaceae</taxon>
        <taxon>Enhygromyxa</taxon>
    </lineage>
</organism>
<gene>
    <name evidence="2" type="ORF">DB30_02035</name>
</gene>
<dbReference type="EMBL" id="JMCC02000151">
    <property type="protein sequence ID" value="KIG12090.1"/>
    <property type="molecule type" value="Genomic_DNA"/>
</dbReference>
<feature type="compositionally biased region" description="Acidic residues" evidence="1">
    <location>
        <begin position="1"/>
        <end position="12"/>
    </location>
</feature>
<dbReference type="AlphaFoldDB" id="A0A0C2CQU8"/>
<protein>
    <submittedName>
        <fullName evidence="2">Uncharacterized protein</fullName>
    </submittedName>
</protein>
<feature type="compositionally biased region" description="Acidic residues" evidence="1">
    <location>
        <begin position="22"/>
        <end position="33"/>
    </location>
</feature>
<accession>A0A0C2CQU8</accession>
<reference evidence="2 3" key="1">
    <citation type="submission" date="2014-12" db="EMBL/GenBank/DDBJ databases">
        <title>Genome assembly of Enhygromyxa salina DSM 15201.</title>
        <authorList>
            <person name="Sharma G."/>
            <person name="Subramanian S."/>
        </authorList>
    </citation>
    <scope>NUCLEOTIDE SEQUENCE [LARGE SCALE GENOMIC DNA]</scope>
    <source>
        <strain evidence="2 3">DSM 15201</strain>
    </source>
</reference>
<comment type="caution">
    <text evidence="2">The sequence shown here is derived from an EMBL/GenBank/DDBJ whole genome shotgun (WGS) entry which is preliminary data.</text>
</comment>
<name>A0A0C2CQU8_9BACT</name>
<dbReference type="Proteomes" id="UP000031599">
    <property type="component" value="Unassembled WGS sequence"/>
</dbReference>
<evidence type="ECO:0000313" key="3">
    <source>
        <dbReference type="Proteomes" id="UP000031599"/>
    </source>
</evidence>
<sequence length="102" mass="10654">MAACDGGDDGDTTDTNATDPGDTTDDGATEEETGPSSDTTCAVYCVGFIQFCAENGMSTEFASDAECNTACEMWDQDGKDCRYQQVIDGNCDQAGNLGTTCE</sequence>
<evidence type="ECO:0000256" key="1">
    <source>
        <dbReference type="SAM" id="MobiDB-lite"/>
    </source>
</evidence>
<evidence type="ECO:0000313" key="2">
    <source>
        <dbReference type="EMBL" id="KIG12090.1"/>
    </source>
</evidence>
<feature type="region of interest" description="Disordered" evidence="1">
    <location>
        <begin position="1"/>
        <end position="39"/>
    </location>
</feature>
<proteinExistence type="predicted"/>